<name>A0ABZ2FCR4_9MICO</name>
<gene>
    <name evidence="1" type="ORF">N5P18_15765</name>
</gene>
<reference evidence="1 2" key="1">
    <citation type="submission" date="2022-09" db="EMBL/GenBank/DDBJ databases">
        <title>Complete genome sequence of Janibacter terrae strain COS04-44, PCL-degrading bacteria isolated from oil spilled coast.</title>
        <authorList>
            <person name="Park H."/>
            <person name="Kim J.Y."/>
            <person name="An S.H."/>
            <person name="Lee C.M."/>
            <person name="Weon H.-Y."/>
        </authorList>
    </citation>
    <scope>NUCLEOTIDE SEQUENCE [LARGE SCALE GENOMIC DNA]</scope>
    <source>
        <strain evidence="1 2">COS04-44</strain>
    </source>
</reference>
<dbReference type="EMBL" id="CP104874">
    <property type="protein sequence ID" value="WWF05098.1"/>
    <property type="molecule type" value="Genomic_DNA"/>
</dbReference>
<accession>A0ABZ2FCR4</accession>
<dbReference type="RefSeq" id="WP_338538192.1">
    <property type="nucleotide sequence ID" value="NZ_CP104874.1"/>
</dbReference>
<proteinExistence type="predicted"/>
<evidence type="ECO:0000313" key="2">
    <source>
        <dbReference type="Proteomes" id="UP001381003"/>
    </source>
</evidence>
<keyword evidence="2" id="KW-1185">Reference proteome</keyword>
<sequence>MVAEVAGALGDIGFTVPGQAWTYWNMGPGPGPTYPETEHGHAWSERTGRTMVSNLVAVAQALREHPVPAPPA</sequence>
<organism evidence="1 2">
    <name type="scientific">Janibacter terrae</name>
    <dbReference type="NCBI Taxonomy" id="103817"/>
    <lineage>
        <taxon>Bacteria</taxon>
        <taxon>Bacillati</taxon>
        <taxon>Actinomycetota</taxon>
        <taxon>Actinomycetes</taxon>
        <taxon>Micrococcales</taxon>
        <taxon>Intrasporangiaceae</taxon>
        <taxon>Janibacter</taxon>
    </lineage>
</organism>
<protein>
    <submittedName>
        <fullName evidence="1">Uncharacterized protein</fullName>
    </submittedName>
</protein>
<dbReference type="Proteomes" id="UP001381003">
    <property type="component" value="Chromosome"/>
</dbReference>
<evidence type="ECO:0000313" key="1">
    <source>
        <dbReference type="EMBL" id="WWF05098.1"/>
    </source>
</evidence>